<dbReference type="InterPro" id="IPR013103">
    <property type="entry name" value="RVT_2"/>
</dbReference>
<accession>A0AAW2UA24</accession>
<dbReference type="PANTHER" id="PTHR43383">
    <property type="entry name" value="NODULIN 6"/>
    <property type="match status" value="1"/>
</dbReference>
<evidence type="ECO:0000313" key="2">
    <source>
        <dbReference type="EMBL" id="KAL0414099.1"/>
    </source>
</evidence>
<feature type="domain" description="Reverse transcriptase Ty1/copia-type" evidence="1">
    <location>
        <begin position="146"/>
        <end position="386"/>
    </location>
</feature>
<evidence type="ECO:0000259" key="1">
    <source>
        <dbReference type="Pfam" id="PF07727"/>
    </source>
</evidence>
<dbReference type="AlphaFoldDB" id="A0AAW2UA24"/>
<sequence length="400" mass="44612">MKVFEKVYKKKEDGQWSRLREEVVADSFILTPSTTNEPPFVSPNTTAAPTILPHDSSPPASLISEPIPPGPRRSTQTSVKSSWLTDFYCHLNSTAPSYTLTGLSMAYTCFVATLSALQEPRSYKEAVGSKEWREAMNAEILALERNHTWEITQLPPGKRAIGWKWVFPLKLKTEGTVDRYKVRLVAKGYTQVEGVDYVESFSPVAKPVTVRLLLVVAGARNWEIHQLDVNNAFLHGCFDEEIFITPLEGYSVTPGSVCCLTRSLYGLKQASRQWNQEFTSKLLRFGFSQSCHDHCLFTKGSDCDFLALLVYVDDVLVIGPSVELIGSVKHYLHSIFTIKDLGLARYFLGLQIARSTAGLSLTQSKYIHDILVDTGLLTAKSVTSPLPQGIKLSGFWFFAS</sequence>
<dbReference type="EMBL" id="JACGWJ010000006">
    <property type="protein sequence ID" value="KAL0414099.1"/>
    <property type="molecule type" value="Genomic_DNA"/>
</dbReference>
<dbReference type="InterPro" id="IPR043502">
    <property type="entry name" value="DNA/RNA_pol_sf"/>
</dbReference>
<reference evidence="2" key="1">
    <citation type="submission" date="2020-06" db="EMBL/GenBank/DDBJ databases">
        <authorList>
            <person name="Li T."/>
            <person name="Hu X."/>
            <person name="Zhang T."/>
            <person name="Song X."/>
            <person name="Zhang H."/>
            <person name="Dai N."/>
            <person name="Sheng W."/>
            <person name="Hou X."/>
            <person name="Wei L."/>
        </authorList>
    </citation>
    <scope>NUCLEOTIDE SEQUENCE</scope>
    <source>
        <strain evidence="2">G02</strain>
        <tissue evidence="2">Leaf</tissue>
    </source>
</reference>
<comment type="caution">
    <text evidence="2">The sequence shown here is derived from an EMBL/GenBank/DDBJ whole genome shotgun (WGS) entry which is preliminary data.</text>
</comment>
<gene>
    <name evidence="2" type="ORF">Sradi_1611600</name>
</gene>
<reference evidence="2" key="2">
    <citation type="journal article" date="2024" name="Plant">
        <title>Genomic evolution and insights into agronomic trait innovations of Sesamum species.</title>
        <authorList>
            <person name="Miao H."/>
            <person name="Wang L."/>
            <person name="Qu L."/>
            <person name="Liu H."/>
            <person name="Sun Y."/>
            <person name="Le M."/>
            <person name="Wang Q."/>
            <person name="Wei S."/>
            <person name="Zheng Y."/>
            <person name="Lin W."/>
            <person name="Duan Y."/>
            <person name="Cao H."/>
            <person name="Xiong S."/>
            <person name="Wang X."/>
            <person name="Wei L."/>
            <person name="Li C."/>
            <person name="Ma Q."/>
            <person name="Ju M."/>
            <person name="Zhao R."/>
            <person name="Li G."/>
            <person name="Mu C."/>
            <person name="Tian Q."/>
            <person name="Mei H."/>
            <person name="Zhang T."/>
            <person name="Gao T."/>
            <person name="Zhang H."/>
        </authorList>
    </citation>
    <scope>NUCLEOTIDE SEQUENCE</scope>
    <source>
        <strain evidence="2">G02</strain>
    </source>
</reference>
<dbReference type="Pfam" id="PF07727">
    <property type="entry name" value="RVT_2"/>
    <property type="match status" value="1"/>
</dbReference>
<proteinExistence type="predicted"/>
<organism evidence="2">
    <name type="scientific">Sesamum radiatum</name>
    <name type="common">Black benniseed</name>
    <dbReference type="NCBI Taxonomy" id="300843"/>
    <lineage>
        <taxon>Eukaryota</taxon>
        <taxon>Viridiplantae</taxon>
        <taxon>Streptophyta</taxon>
        <taxon>Embryophyta</taxon>
        <taxon>Tracheophyta</taxon>
        <taxon>Spermatophyta</taxon>
        <taxon>Magnoliopsida</taxon>
        <taxon>eudicotyledons</taxon>
        <taxon>Gunneridae</taxon>
        <taxon>Pentapetalae</taxon>
        <taxon>asterids</taxon>
        <taxon>lamiids</taxon>
        <taxon>Lamiales</taxon>
        <taxon>Pedaliaceae</taxon>
        <taxon>Sesamum</taxon>
    </lineage>
</organism>
<dbReference type="SUPFAM" id="SSF56672">
    <property type="entry name" value="DNA/RNA polymerases"/>
    <property type="match status" value="1"/>
</dbReference>
<protein>
    <submittedName>
        <fullName evidence="2">Retrovirus-related Pol polyprotein from transposon RE1</fullName>
    </submittedName>
</protein>
<dbReference type="PANTHER" id="PTHR43383:SF2">
    <property type="entry name" value="AMIDOHYDROLASE 2 FAMILY PROTEIN"/>
    <property type="match status" value="1"/>
</dbReference>
<name>A0AAW2UA24_SESRA</name>